<evidence type="ECO:0000313" key="1">
    <source>
        <dbReference type="EMBL" id="RUA22651.1"/>
    </source>
</evidence>
<reference evidence="1" key="1">
    <citation type="submission" date="2018-12" db="EMBL/GenBank/DDBJ databases">
        <authorList>
            <person name="Jadhav K."/>
            <person name="Kushwaha B."/>
            <person name="Jadhav I."/>
        </authorList>
    </citation>
    <scope>NUCLEOTIDE SEQUENCE [LARGE SCALE GENOMIC DNA]</scope>
    <source>
        <strain evidence="1">SBS 10</strain>
    </source>
</reference>
<comment type="caution">
    <text evidence="1">The sequence shown here is derived from an EMBL/GenBank/DDBJ whole genome shotgun (WGS) entry which is preliminary data.</text>
</comment>
<name>A0A3S0QRV3_9GAMM</name>
<dbReference type="EMBL" id="RXHI01000012">
    <property type="protein sequence ID" value="RUA22651.1"/>
    <property type="molecule type" value="Genomic_DNA"/>
</dbReference>
<protein>
    <submittedName>
        <fullName evidence="1">Uncharacterized protein</fullName>
    </submittedName>
</protein>
<organism evidence="1">
    <name type="scientific">Billgrantia gudaonensis</name>
    <dbReference type="NCBI Taxonomy" id="376427"/>
    <lineage>
        <taxon>Bacteria</taxon>
        <taxon>Pseudomonadati</taxon>
        <taxon>Pseudomonadota</taxon>
        <taxon>Gammaproteobacteria</taxon>
        <taxon>Oceanospirillales</taxon>
        <taxon>Halomonadaceae</taxon>
        <taxon>Billgrantia</taxon>
    </lineage>
</organism>
<accession>A0A3S0QRV3</accession>
<dbReference type="AlphaFoldDB" id="A0A3S0QRV3"/>
<sequence length="61" mass="6939">MSMLLLTRPAQRHDCWRLAELAPLMRTARFHRPGSSLTCGGTYPVRCGRTSLRRRLPQTAS</sequence>
<proteinExistence type="predicted"/>
<gene>
    <name evidence="1" type="ORF">DSL92_04590</name>
</gene>